<keyword evidence="3" id="KW-1185">Reference proteome</keyword>
<accession>A0ABU6SQN8</accession>
<evidence type="ECO:0000313" key="2">
    <source>
        <dbReference type="EMBL" id="MED6138660.1"/>
    </source>
</evidence>
<evidence type="ECO:0000313" key="3">
    <source>
        <dbReference type="Proteomes" id="UP001341840"/>
    </source>
</evidence>
<reference evidence="2 3" key="1">
    <citation type="journal article" date="2023" name="Plants (Basel)">
        <title>Bridging the Gap: Combining Genomics and Transcriptomics Approaches to Understand Stylosanthes scabra, an Orphan Legume from the Brazilian Caatinga.</title>
        <authorList>
            <person name="Ferreira-Neto J.R.C."/>
            <person name="da Silva M.D."/>
            <person name="Binneck E."/>
            <person name="de Melo N.F."/>
            <person name="da Silva R.H."/>
            <person name="de Melo A.L.T.M."/>
            <person name="Pandolfi V."/>
            <person name="Bustamante F.O."/>
            <person name="Brasileiro-Vidal A.C."/>
            <person name="Benko-Iseppon A.M."/>
        </authorList>
    </citation>
    <scope>NUCLEOTIDE SEQUENCE [LARGE SCALE GENOMIC DNA]</scope>
    <source>
        <tissue evidence="2">Leaves</tissue>
    </source>
</reference>
<organism evidence="2 3">
    <name type="scientific">Stylosanthes scabra</name>
    <dbReference type="NCBI Taxonomy" id="79078"/>
    <lineage>
        <taxon>Eukaryota</taxon>
        <taxon>Viridiplantae</taxon>
        <taxon>Streptophyta</taxon>
        <taxon>Embryophyta</taxon>
        <taxon>Tracheophyta</taxon>
        <taxon>Spermatophyta</taxon>
        <taxon>Magnoliopsida</taxon>
        <taxon>eudicotyledons</taxon>
        <taxon>Gunneridae</taxon>
        <taxon>Pentapetalae</taxon>
        <taxon>rosids</taxon>
        <taxon>fabids</taxon>
        <taxon>Fabales</taxon>
        <taxon>Fabaceae</taxon>
        <taxon>Papilionoideae</taxon>
        <taxon>50 kb inversion clade</taxon>
        <taxon>dalbergioids sensu lato</taxon>
        <taxon>Dalbergieae</taxon>
        <taxon>Pterocarpus clade</taxon>
        <taxon>Stylosanthes</taxon>
    </lineage>
</organism>
<comment type="caution">
    <text evidence="2">The sequence shown here is derived from an EMBL/GenBank/DDBJ whole genome shotgun (WGS) entry which is preliminary data.</text>
</comment>
<feature type="region of interest" description="Disordered" evidence="1">
    <location>
        <begin position="1"/>
        <end position="76"/>
    </location>
</feature>
<dbReference type="EMBL" id="JASCZI010061418">
    <property type="protein sequence ID" value="MED6138660.1"/>
    <property type="molecule type" value="Genomic_DNA"/>
</dbReference>
<evidence type="ECO:0000256" key="1">
    <source>
        <dbReference type="SAM" id="MobiDB-lite"/>
    </source>
</evidence>
<sequence>MFETGGGRSGYGGYEGYNRGRRAKRLRDVNESPMKSKRGESKSKISAPPGFSLRVDAEEELREKGQKKNKAATQAKNVALTDNEQSEKDFEDFEYLEVEIKNTWWSGTKEGFLAEDETYTKLYLKDKLTEVPGKSVVDGRSRNRGKGKRAVKKNARHYHYKKRVCYRQYYRRILQRILPKEFQGVLPAKMSGRCRLPVIPLVSFGSKSESLSAKVTGEFTEGKFHR</sequence>
<gene>
    <name evidence="2" type="ORF">PIB30_076489</name>
</gene>
<feature type="compositionally biased region" description="Gly residues" evidence="1">
    <location>
        <begin position="1"/>
        <end position="15"/>
    </location>
</feature>
<protein>
    <submittedName>
        <fullName evidence="2">Uncharacterized protein</fullName>
    </submittedName>
</protein>
<proteinExistence type="predicted"/>
<dbReference type="Proteomes" id="UP001341840">
    <property type="component" value="Unassembled WGS sequence"/>
</dbReference>
<name>A0ABU6SQN8_9FABA</name>